<dbReference type="InterPro" id="IPR021216">
    <property type="entry name" value="DUF2722"/>
</dbReference>
<evidence type="ECO:0000313" key="3">
    <source>
        <dbReference type="Proteomes" id="UP000748025"/>
    </source>
</evidence>
<proteinExistence type="predicted"/>
<evidence type="ECO:0000313" key="2">
    <source>
        <dbReference type="EMBL" id="KAG6006675.1"/>
    </source>
</evidence>
<sequence length="508" mass="55201">MSTPHRGLPPPAAMALPPQQASTSGMPSTSHHGHHQQQQPQQPQQPQQQPPPHHPLPLTLQHSHSLEPSVVHGQSWTALPPPPQQWHGAEEAMKSWLQARAEEEKTKQEEEKTRQEGLRLEQRRVEMDMLRDSIRGGIPPPMIPLVFAGMSSGGALPQVALDWAQQFFPSSHVQQHLQHLQLLPAQRQQSPDVQQQRESHAQSQGTYPPGSGHQPPPPPPPPPPGSGTYGSYPASPSRPRGQTVSGIVGRTAGGGGNVPPHIGHGQPGGSITVSPYSGGSHSSHMHTPSAPPQESSPSLYFHHWQPPAPQAGSGSSVRPGSPSGDLTRKRKVTGPQATEAHGEQRPRSPPSFIQSTLSNPPPSRRGGHKRQKSDVSWYRPAGYPSIEESERGAPPPPPPSLPPQQQQQQQTAPPVSQPQPPPPLPPPPGITPARDVKGEFPRQERYVGESSRHSVSTLLTHDTPGQSSREAPPRSHFPSAHEDDRQVSRHREEISLRRDRGSPRRESD</sequence>
<name>A0A9P7N9N0_9HYPO</name>
<feature type="compositionally biased region" description="Basic and acidic residues" evidence="1">
    <location>
        <begin position="479"/>
        <end position="508"/>
    </location>
</feature>
<dbReference type="AlphaFoldDB" id="A0A9P7N9N0"/>
<dbReference type="Proteomes" id="UP000748025">
    <property type="component" value="Unassembled WGS sequence"/>
</dbReference>
<gene>
    <name evidence="2" type="ORF">E4U43_000410</name>
</gene>
<feature type="compositionally biased region" description="Low complexity" evidence="1">
    <location>
        <begin position="312"/>
        <end position="324"/>
    </location>
</feature>
<keyword evidence="3" id="KW-1185">Reference proteome</keyword>
<accession>A0A9P7N9N0</accession>
<protein>
    <submittedName>
        <fullName evidence="2">Uncharacterized protein</fullName>
    </submittedName>
</protein>
<organism evidence="2 3">
    <name type="scientific">Claviceps pusilla</name>
    <dbReference type="NCBI Taxonomy" id="123648"/>
    <lineage>
        <taxon>Eukaryota</taxon>
        <taxon>Fungi</taxon>
        <taxon>Dikarya</taxon>
        <taxon>Ascomycota</taxon>
        <taxon>Pezizomycotina</taxon>
        <taxon>Sordariomycetes</taxon>
        <taxon>Hypocreomycetidae</taxon>
        <taxon>Hypocreales</taxon>
        <taxon>Clavicipitaceae</taxon>
        <taxon>Claviceps</taxon>
    </lineage>
</organism>
<evidence type="ECO:0000256" key="1">
    <source>
        <dbReference type="SAM" id="MobiDB-lite"/>
    </source>
</evidence>
<feature type="compositionally biased region" description="Polar residues" evidence="1">
    <location>
        <begin position="269"/>
        <end position="298"/>
    </location>
</feature>
<dbReference type="EMBL" id="SRPW01001120">
    <property type="protein sequence ID" value="KAG6006675.1"/>
    <property type="molecule type" value="Genomic_DNA"/>
</dbReference>
<dbReference type="Pfam" id="PF10846">
    <property type="entry name" value="DUF2722"/>
    <property type="match status" value="1"/>
</dbReference>
<feature type="region of interest" description="Disordered" evidence="1">
    <location>
        <begin position="1"/>
        <end position="89"/>
    </location>
</feature>
<feature type="compositionally biased region" description="Pro residues" evidence="1">
    <location>
        <begin position="214"/>
        <end position="225"/>
    </location>
</feature>
<feature type="compositionally biased region" description="Pro residues" evidence="1">
    <location>
        <begin position="415"/>
        <end position="430"/>
    </location>
</feature>
<feature type="compositionally biased region" description="Pro residues" evidence="1">
    <location>
        <begin position="393"/>
        <end position="402"/>
    </location>
</feature>
<comment type="caution">
    <text evidence="2">The sequence shown here is derived from an EMBL/GenBank/DDBJ whole genome shotgun (WGS) entry which is preliminary data.</text>
</comment>
<reference evidence="2" key="1">
    <citation type="journal article" date="2020" name="bioRxiv">
        <title>Whole genome comparisons of ergot fungi reveals the divergence and evolution of species within the genus Claviceps are the result of varying mechanisms driving genome evolution and host range expansion.</title>
        <authorList>
            <person name="Wyka S.A."/>
            <person name="Mondo S.J."/>
            <person name="Liu M."/>
            <person name="Dettman J."/>
            <person name="Nalam V."/>
            <person name="Broders K.D."/>
        </authorList>
    </citation>
    <scope>NUCLEOTIDE SEQUENCE</scope>
    <source>
        <strain evidence="2">CCC 602</strain>
    </source>
</reference>
<feature type="compositionally biased region" description="Basic and acidic residues" evidence="1">
    <location>
        <begin position="434"/>
        <end position="452"/>
    </location>
</feature>
<dbReference type="OrthoDB" id="20105at2759"/>
<feature type="compositionally biased region" description="Polar residues" evidence="1">
    <location>
        <begin position="453"/>
        <end position="469"/>
    </location>
</feature>
<feature type="region of interest" description="Disordered" evidence="1">
    <location>
        <begin position="186"/>
        <end position="508"/>
    </location>
</feature>
<feature type="compositionally biased region" description="Low complexity" evidence="1">
    <location>
        <begin position="36"/>
        <end position="47"/>
    </location>
</feature>
<feature type="compositionally biased region" description="Low complexity" evidence="1">
    <location>
        <begin position="403"/>
        <end position="414"/>
    </location>
</feature>